<reference evidence="3" key="1">
    <citation type="submission" date="2006-12" db="EMBL/GenBank/DDBJ databases">
        <title>Complete sequence of chromosome 1 of Verminephrobacter eiseniae EF01-2.</title>
        <authorList>
            <person name="Copeland A."/>
            <person name="Lucas S."/>
            <person name="Lapidus A."/>
            <person name="Barry K."/>
            <person name="Detter J.C."/>
            <person name="Glavina del Rio T."/>
            <person name="Dalin E."/>
            <person name="Tice H."/>
            <person name="Pitluck S."/>
            <person name="Chertkov O."/>
            <person name="Brettin T."/>
            <person name="Bruce D."/>
            <person name="Han C."/>
            <person name="Tapia R."/>
            <person name="Gilna P."/>
            <person name="Schmutz J."/>
            <person name="Larimer F."/>
            <person name="Land M."/>
            <person name="Hauser L."/>
            <person name="Kyrpides N."/>
            <person name="Kim E."/>
            <person name="Stahl D."/>
            <person name="Richardson P."/>
        </authorList>
    </citation>
    <scope>NUCLEOTIDE SEQUENCE [LARGE SCALE GENOMIC DNA]</scope>
    <source>
        <strain evidence="3">EF01-2</strain>
    </source>
</reference>
<feature type="compositionally biased region" description="Basic residues" evidence="1">
    <location>
        <begin position="172"/>
        <end position="186"/>
    </location>
</feature>
<feature type="region of interest" description="Disordered" evidence="1">
    <location>
        <begin position="167"/>
        <end position="186"/>
    </location>
</feature>
<dbReference type="EMBL" id="CP000542">
    <property type="protein sequence ID" value="ABM56283.1"/>
    <property type="molecule type" value="Genomic_DNA"/>
</dbReference>
<dbReference type="KEGG" id="vei:Veis_0499"/>
<dbReference type="AlphaFoldDB" id="A1WF76"/>
<evidence type="ECO:0000313" key="2">
    <source>
        <dbReference type="EMBL" id="ABM56283.1"/>
    </source>
</evidence>
<proteinExistence type="predicted"/>
<feature type="region of interest" description="Disordered" evidence="1">
    <location>
        <begin position="82"/>
        <end position="158"/>
    </location>
</feature>
<sequence>MLKRIRQGTGMAQGDTVGWMRARVLCDDGRTTLRSVRQAGGGGGPEEHRDKAVRKGFARGQEGLFHSPAINETWVLPAPIDARRSGDASDRMALGRRRPARRGWDVPQGAASARRQRRPGPSCGGQALAPGAFPLHTQAGGVENGKQSTPRAGVGFTQTTVLRHLKQERFSRRPRPHRRHAWGGVA</sequence>
<evidence type="ECO:0000256" key="1">
    <source>
        <dbReference type="SAM" id="MobiDB-lite"/>
    </source>
</evidence>
<organism evidence="2 3">
    <name type="scientific">Verminephrobacter eiseniae (strain EF01-2)</name>
    <dbReference type="NCBI Taxonomy" id="391735"/>
    <lineage>
        <taxon>Bacteria</taxon>
        <taxon>Pseudomonadati</taxon>
        <taxon>Pseudomonadota</taxon>
        <taxon>Betaproteobacteria</taxon>
        <taxon>Burkholderiales</taxon>
        <taxon>Comamonadaceae</taxon>
        <taxon>Verminephrobacter</taxon>
    </lineage>
</organism>
<dbReference type="HOGENOM" id="CLU_1453840_0_0_4"/>
<keyword evidence="3" id="KW-1185">Reference proteome</keyword>
<evidence type="ECO:0000313" key="3">
    <source>
        <dbReference type="Proteomes" id="UP000000374"/>
    </source>
</evidence>
<accession>A1WF76</accession>
<gene>
    <name evidence="2" type="ordered locus">Veis_0499</name>
</gene>
<name>A1WF76_VEREI</name>
<feature type="compositionally biased region" description="Polar residues" evidence="1">
    <location>
        <begin position="145"/>
        <end position="158"/>
    </location>
</feature>
<dbReference type="Proteomes" id="UP000000374">
    <property type="component" value="Chromosome"/>
</dbReference>
<protein>
    <submittedName>
        <fullName evidence="2">Uncharacterized protein</fullName>
    </submittedName>
</protein>